<sequence>MNPELFSNFRQFSHPVFYDPIIASCSYQFPCEEVGC</sequence>
<accession>A0A0E9PHR0</accession>
<dbReference type="AlphaFoldDB" id="A0A0E9PHR0"/>
<reference evidence="1" key="1">
    <citation type="submission" date="2014-11" db="EMBL/GenBank/DDBJ databases">
        <authorList>
            <person name="Amaro Gonzalez C."/>
        </authorList>
    </citation>
    <scope>NUCLEOTIDE SEQUENCE</scope>
</reference>
<organism evidence="1">
    <name type="scientific">Anguilla anguilla</name>
    <name type="common">European freshwater eel</name>
    <name type="synonym">Muraena anguilla</name>
    <dbReference type="NCBI Taxonomy" id="7936"/>
    <lineage>
        <taxon>Eukaryota</taxon>
        <taxon>Metazoa</taxon>
        <taxon>Chordata</taxon>
        <taxon>Craniata</taxon>
        <taxon>Vertebrata</taxon>
        <taxon>Euteleostomi</taxon>
        <taxon>Actinopterygii</taxon>
        <taxon>Neopterygii</taxon>
        <taxon>Teleostei</taxon>
        <taxon>Anguilliformes</taxon>
        <taxon>Anguillidae</taxon>
        <taxon>Anguilla</taxon>
    </lineage>
</organism>
<proteinExistence type="predicted"/>
<reference evidence="1" key="2">
    <citation type="journal article" date="2015" name="Fish Shellfish Immunol.">
        <title>Early steps in the European eel (Anguilla anguilla)-Vibrio vulnificus interaction in the gills: Role of the RtxA13 toxin.</title>
        <authorList>
            <person name="Callol A."/>
            <person name="Pajuelo D."/>
            <person name="Ebbesson L."/>
            <person name="Teles M."/>
            <person name="MacKenzie S."/>
            <person name="Amaro C."/>
        </authorList>
    </citation>
    <scope>NUCLEOTIDE SEQUENCE</scope>
</reference>
<dbReference type="EMBL" id="GBXM01104503">
    <property type="protein sequence ID" value="JAH04074.1"/>
    <property type="molecule type" value="Transcribed_RNA"/>
</dbReference>
<name>A0A0E9PHR0_ANGAN</name>
<dbReference type="EMBL" id="GBXM01071461">
    <property type="protein sequence ID" value="JAH37116.1"/>
    <property type="molecule type" value="Transcribed_RNA"/>
</dbReference>
<evidence type="ECO:0000313" key="1">
    <source>
        <dbReference type="EMBL" id="JAH04074.1"/>
    </source>
</evidence>
<protein>
    <submittedName>
        <fullName evidence="1">Uncharacterized protein</fullName>
    </submittedName>
</protein>